<sequence length="185" mass="20427">MWEVSYVLSNSNQTITMEVLPKPETQAAVAATFRLLATAVSEAGVLGPEDLIGSQVMIKLFDFPGMLVTQGTGSSIAVQDSSSTDQAASTFRLVYGVDRKPRSVSLRLESIKGCFVYSNQPLKAEMKLRVECNPDATDEKFKRGASFRLSKAMIQYNPLSFVMSRTQGNFFLSPLNSFRDETYNV</sequence>
<dbReference type="Proteomes" id="UP000467841">
    <property type="component" value="Unassembled WGS sequence"/>
</dbReference>
<protein>
    <submittedName>
        <fullName evidence="1">Uncharacterized protein</fullName>
    </submittedName>
</protein>
<dbReference type="PANTHER" id="PTHR31151:SF0">
    <property type="entry name" value="PROLINE-TRNA LIGASE (DUF1680)"/>
    <property type="match status" value="1"/>
</dbReference>
<dbReference type="EMBL" id="CACVBM020001218">
    <property type="protein sequence ID" value="CAA7039876.1"/>
    <property type="molecule type" value="Genomic_DNA"/>
</dbReference>
<dbReference type="AlphaFoldDB" id="A0A6D2JRK1"/>
<name>A0A6D2JRK1_9BRAS</name>
<dbReference type="Gene3D" id="2.80.10.50">
    <property type="match status" value="1"/>
</dbReference>
<proteinExistence type="predicted"/>
<organism evidence="1 2">
    <name type="scientific">Microthlaspi erraticum</name>
    <dbReference type="NCBI Taxonomy" id="1685480"/>
    <lineage>
        <taxon>Eukaryota</taxon>
        <taxon>Viridiplantae</taxon>
        <taxon>Streptophyta</taxon>
        <taxon>Embryophyta</taxon>
        <taxon>Tracheophyta</taxon>
        <taxon>Spermatophyta</taxon>
        <taxon>Magnoliopsida</taxon>
        <taxon>eudicotyledons</taxon>
        <taxon>Gunneridae</taxon>
        <taxon>Pentapetalae</taxon>
        <taxon>rosids</taxon>
        <taxon>malvids</taxon>
        <taxon>Brassicales</taxon>
        <taxon>Brassicaceae</taxon>
        <taxon>Coluteocarpeae</taxon>
        <taxon>Microthlaspi</taxon>
    </lineage>
</organism>
<dbReference type="OrthoDB" id="1704443at2759"/>
<reference evidence="1" key="1">
    <citation type="submission" date="2020-01" db="EMBL/GenBank/DDBJ databases">
        <authorList>
            <person name="Mishra B."/>
        </authorList>
    </citation>
    <scope>NUCLEOTIDE SEQUENCE [LARGE SCALE GENOMIC DNA]</scope>
</reference>
<evidence type="ECO:0000313" key="1">
    <source>
        <dbReference type="EMBL" id="CAA7039876.1"/>
    </source>
</evidence>
<accession>A0A6D2JRK1</accession>
<dbReference type="PANTHER" id="PTHR31151">
    <property type="entry name" value="PROLINE-TRNA LIGASE (DUF1680)"/>
    <property type="match status" value="1"/>
</dbReference>
<keyword evidence="2" id="KW-1185">Reference proteome</keyword>
<comment type="caution">
    <text evidence="1">The sequence shown here is derived from an EMBL/GenBank/DDBJ whole genome shotgun (WGS) entry which is preliminary data.</text>
</comment>
<gene>
    <name evidence="1" type="ORF">MERR_LOCUS27111</name>
</gene>
<evidence type="ECO:0000313" key="2">
    <source>
        <dbReference type="Proteomes" id="UP000467841"/>
    </source>
</evidence>